<protein>
    <submittedName>
        <fullName evidence="1">Uncharacterized protein</fullName>
    </submittedName>
</protein>
<proteinExistence type="predicted"/>
<dbReference type="VEuPathDB" id="FungiDB:FOMG_18186"/>
<evidence type="ECO:0000313" key="1">
    <source>
        <dbReference type="EMBL" id="RKK67654.1"/>
    </source>
</evidence>
<dbReference type="VEuPathDB" id="FungiDB:FOIG_12733"/>
<evidence type="ECO:0000313" key="2">
    <source>
        <dbReference type="Proteomes" id="UP000285084"/>
    </source>
</evidence>
<dbReference type="VEuPathDB" id="FungiDB:FOC4_g10002476"/>
<dbReference type="EMBL" id="MRCX01000220">
    <property type="protein sequence ID" value="RKK67654.1"/>
    <property type="molecule type" value="Genomic_DNA"/>
</dbReference>
<gene>
    <name evidence="1" type="ORF">BFJ69_g14325</name>
</gene>
<dbReference type="VEuPathDB" id="FungiDB:HZS61_007738"/>
<dbReference type="AlphaFoldDB" id="A0A420MI14"/>
<reference evidence="1 2" key="1">
    <citation type="journal article" date="2018" name="Sci. Rep.">
        <title>Characterisation of pathogen-specific regions and novel effector candidates in Fusarium oxysporum f. sp. cepae.</title>
        <authorList>
            <person name="Armitage A.D."/>
            <person name="Taylor A."/>
            <person name="Sobczyk M.K."/>
            <person name="Baxter L."/>
            <person name="Greenfield B.P."/>
            <person name="Bates H.J."/>
            <person name="Wilson F."/>
            <person name="Jackson A.C."/>
            <person name="Ott S."/>
            <person name="Harrison R.J."/>
            <person name="Clarkson J.P."/>
        </authorList>
    </citation>
    <scope>NUCLEOTIDE SEQUENCE [LARGE SCALE GENOMIC DNA]</scope>
    <source>
        <strain evidence="1 2">Fo_A13</strain>
    </source>
</reference>
<dbReference type="VEuPathDB" id="FungiDB:FOXG_11924"/>
<name>A0A420MI14_FUSOX</name>
<comment type="caution">
    <text evidence="1">The sequence shown here is derived from an EMBL/GenBank/DDBJ whole genome shotgun (WGS) entry which is preliminary data.</text>
</comment>
<dbReference type="VEuPathDB" id="FungiDB:FOZG_13598"/>
<dbReference type="Proteomes" id="UP000285084">
    <property type="component" value="Unassembled WGS sequence"/>
</dbReference>
<organism evidence="1 2">
    <name type="scientific">Fusarium oxysporum</name>
    <name type="common">Fusarium vascular wilt</name>
    <dbReference type="NCBI Taxonomy" id="5507"/>
    <lineage>
        <taxon>Eukaryota</taxon>
        <taxon>Fungi</taxon>
        <taxon>Dikarya</taxon>
        <taxon>Ascomycota</taxon>
        <taxon>Pezizomycotina</taxon>
        <taxon>Sordariomycetes</taxon>
        <taxon>Hypocreomycetidae</taxon>
        <taxon>Hypocreales</taxon>
        <taxon>Nectriaceae</taxon>
        <taxon>Fusarium</taxon>
        <taxon>Fusarium oxysporum species complex</taxon>
    </lineage>
</organism>
<sequence length="251" mass="29125">MVRLKSSALKRYVVDFVDHAGRSAKMIWSNPPRNILVPLPSLSLYFAHPEFSVDDLEMRQSLTDIRNGDGDPIRFEMFHIPGASDADCAQHYRDELKARGDIFEQAREAEKAYENWEDKEKDVQYAAEQEPHGKLTGLISSQKGAYLGYHGVIYVYKDPVCKHEGEEQSVEVVEFDPALTADDYDLGDLEMRGPQPPFKITRMSAKRKYKVLRYEDQGVWLWFFDHRAWDWWDPTTTATSQAQHMGWTSWQ</sequence>
<accession>A0A420MI14</accession>